<keyword evidence="5" id="KW-0732">Signal</keyword>
<dbReference type="EMBL" id="JAGTTL010000029">
    <property type="protein sequence ID" value="KAK6298662.1"/>
    <property type="molecule type" value="Genomic_DNA"/>
</dbReference>
<proteinExistence type="inferred from homology"/>
<evidence type="ECO:0000256" key="11">
    <source>
        <dbReference type="SAM" id="MobiDB-lite"/>
    </source>
</evidence>
<feature type="region of interest" description="Disordered" evidence="11">
    <location>
        <begin position="110"/>
        <end position="133"/>
    </location>
</feature>
<keyword evidence="13" id="KW-1185">Reference proteome</keyword>
<evidence type="ECO:0000256" key="2">
    <source>
        <dbReference type="ARBA" id="ARBA00010260"/>
    </source>
</evidence>
<evidence type="ECO:0000256" key="1">
    <source>
        <dbReference type="ARBA" id="ARBA00004609"/>
    </source>
</evidence>
<protein>
    <submittedName>
        <fullName evidence="12">Uncharacterized protein</fullName>
    </submittedName>
</protein>
<name>A0AAN8KW88_9TELE</name>
<reference evidence="12 13" key="1">
    <citation type="submission" date="2021-04" db="EMBL/GenBank/DDBJ databases">
        <authorList>
            <person name="De Guttry C."/>
            <person name="Zahm M."/>
            <person name="Klopp C."/>
            <person name="Cabau C."/>
            <person name="Louis A."/>
            <person name="Berthelot C."/>
            <person name="Parey E."/>
            <person name="Roest Crollius H."/>
            <person name="Montfort J."/>
            <person name="Robinson-Rechavi M."/>
            <person name="Bucao C."/>
            <person name="Bouchez O."/>
            <person name="Gislard M."/>
            <person name="Lluch J."/>
            <person name="Milhes M."/>
            <person name="Lampietro C."/>
            <person name="Lopez Roques C."/>
            <person name="Donnadieu C."/>
            <person name="Braasch I."/>
            <person name="Desvignes T."/>
            <person name="Postlethwait J."/>
            <person name="Bobe J."/>
            <person name="Wedekind C."/>
            <person name="Guiguen Y."/>
        </authorList>
    </citation>
    <scope>NUCLEOTIDE SEQUENCE [LARGE SCALE GENOMIC DNA]</scope>
    <source>
        <strain evidence="12">Cs_M1</strain>
        <tissue evidence="12">Blood</tissue>
    </source>
</reference>
<evidence type="ECO:0000256" key="3">
    <source>
        <dbReference type="ARBA" id="ARBA00022475"/>
    </source>
</evidence>
<evidence type="ECO:0000256" key="10">
    <source>
        <dbReference type="ARBA" id="ARBA00023288"/>
    </source>
</evidence>
<comment type="subcellular location">
    <subcellularLocation>
        <location evidence="1">Cell membrane</location>
        <topology evidence="1">Lipid-anchor</topology>
        <topology evidence="1">GPI-anchor</topology>
    </subcellularLocation>
</comment>
<keyword evidence="4" id="KW-0336">GPI-anchor</keyword>
<evidence type="ECO:0000256" key="4">
    <source>
        <dbReference type="ARBA" id="ARBA00022622"/>
    </source>
</evidence>
<dbReference type="GO" id="GO:0098552">
    <property type="term" value="C:side of membrane"/>
    <property type="evidence" value="ECO:0007669"/>
    <property type="project" value="UniProtKB-KW"/>
</dbReference>
<dbReference type="GO" id="GO:0009966">
    <property type="term" value="P:regulation of signal transduction"/>
    <property type="evidence" value="ECO:0007669"/>
    <property type="project" value="InterPro"/>
</dbReference>
<gene>
    <name evidence="12" type="ORF">J4Q44_G00301720</name>
</gene>
<dbReference type="AlphaFoldDB" id="A0AAN8KW88"/>
<dbReference type="GO" id="GO:0005886">
    <property type="term" value="C:plasma membrane"/>
    <property type="evidence" value="ECO:0007669"/>
    <property type="project" value="UniProtKB-SubCell"/>
</dbReference>
<comment type="similarity">
    <text evidence="2">Belongs to the glypican family.</text>
</comment>
<comment type="caution">
    <text evidence="12">The sequence shown here is derived from an EMBL/GenBank/DDBJ whole genome shotgun (WGS) entry which is preliminary data.</text>
</comment>
<dbReference type="InterPro" id="IPR001863">
    <property type="entry name" value="Glypican"/>
</dbReference>
<keyword evidence="10" id="KW-0449">Lipoprotein</keyword>
<evidence type="ECO:0000313" key="12">
    <source>
        <dbReference type="EMBL" id="KAK6298662.1"/>
    </source>
</evidence>
<keyword evidence="9" id="KW-0357">Heparan sulfate</keyword>
<dbReference type="Pfam" id="PF01153">
    <property type="entry name" value="Glypican"/>
    <property type="match status" value="1"/>
</dbReference>
<evidence type="ECO:0000256" key="6">
    <source>
        <dbReference type="ARBA" id="ARBA00022974"/>
    </source>
</evidence>
<evidence type="ECO:0000256" key="5">
    <source>
        <dbReference type="ARBA" id="ARBA00022729"/>
    </source>
</evidence>
<keyword evidence="3" id="KW-1003">Cell membrane</keyword>
<dbReference type="Proteomes" id="UP001356427">
    <property type="component" value="Unassembled WGS sequence"/>
</dbReference>
<organism evidence="12 13">
    <name type="scientific">Coregonus suidteri</name>
    <dbReference type="NCBI Taxonomy" id="861788"/>
    <lineage>
        <taxon>Eukaryota</taxon>
        <taxon>Metazoa</taxon>
        <taxon>Chordata</taxon>
        <taxon>Craniata</taxon>
        <taxon>Vertebrata</taxon>
        <taxon>Euteleostomi</taxon>
        <taxon>Actinopterygii</taxon>
        <taxon>Neopterygii</taxon>
        <taxon>Teleostei</taxon>
        <taxon>Protacanthopterygii</taxon>
        <taxon>Salmoniformes</taxon>
        <taxon>Salmonidae</taxon>
        <taxon>Coregoninae</taxon>
        <taxon>Coregonus</taxon>
    </lineage>
</organism>
<evidence type="ECO:0000313" key="13">
    <source>
        <dbReference type="Proteomes" id="UP001356427"/>
    </source>
</evidence>
<keyword evidence="6" id="KW-0654">Proteoglycan</keyword>
<evidence type="ECO:0000256" key="8">
    <source>
        <dbReference type="ARBA" id="ARBA00023180"/>
    </source>
</evidence>
<accession>A0AAN8KW88</accession>
<evidence type="ECO:0000256" key="9">
    <source>
        <dbReference type="ARBA" id="ARBA00023207"/>
    </source>
</evidence>
<sequence length="164" mass="18632">MHPKWHPIIFVGADLQVCQPIGLTCCSRRMEERYQVAARQNMESGLQTASAPLKLLIIHNAALFQGWGWLRCGQALWLWNWPIPGVHWSGSHVLDLAWLLVTRTKRSSQSSIQASTNSGREPQLLTEITETPPDVVEVVEPDQNAFEDHLQDHRLSEPPRSLRI</sequence>
<keyword evidence="7" id="KW-0472">Membrane</keyword>
<evidence type="ECO:0000256" key="7">
    <source>
        <dbReference type="ARBA" id="ARBA00023136"/>
    </source>
</evidence>
<keyword evidence="8" id="KW-0325">Glycoprotein</keyword>